<evidence type="ECO:0000256" key="6">
    <source>
        <dbReference type="ARBA" id="ARBA00023136"/>
    </source>
</evidence>
<dbReference type="OrthoDB" id="9790760at2"/>
<dbReference type="InterPro" id="IPR034746">
    <property type="entry name" value="POTRA"/>
</dbReference>
<organism evidence="10 11">
    <name type="scientific">Dactylosporangium aurantiacum</name>
    <dbReference type="NCBI Taxonomy" id="35754"/>
    <lineage>
        <taxon>Bacteria</taxon>
        <taxon>Bacillati</taxon>
        <taxon>Actinomycetota</taxon>
        <taxon>Actinomycetes</taxon>
        <taxon>Micromonosporales</taxon>
        <taxon>Micromonosporaceae</taxon>
        <taxon>Dactylosporangium</taxon>
    </lineage>
</organism>
<comment type="subcellular location">
    <subcellularLocation>
        <location evidence="1">Membrane</location>
    </subcellularLocation>
</comment>
<evidence type="ECO:0000313" key="11">
    <source>
        <dbReference type="Proteomes" id="UP001058003"/>
    </source>
</evidence>
<dbReference type="RefSeq" id="WP_033356590.1">
    <property type="nucleotide sequence ID" value="NZ_CP073767.1"/>
</dbReference>
<protein>
    <submittedName>
        <fullName evidence="10">FtsQ-type POTRA domain-containing protein</fullName>
    </submittedName>
</protein>
<evidence type="ECO:0000259" key="9">
    <source>
        <dbReference type="PROSITE" id="PS51779"/>
    </source>
</evidence>
<evidence type="ECO:0000256" key="7">
    <source>
        <dbReference type="ARBA" id="ARBA00023306"/>
    </source>
</evidence>
<dbReference type="GO" id="GO:0051301">
    <property type="term" value="P:cell division"/>
    <property type="evidence" value="ECO:0007669"/>
    <property type="project" value="UniProtKB-KW"/>
</dbReference>
<keyword evidence="6 8" id="KW-0472">Membrane</keyword>
<dbReference type="InterPro" id="IPR005548">
    <property type="entry name" value="Cell_div_FtsQ/DivIB_C"/>
</dbReference>
<dbReference type="KEGG" id="daur:Daura_42600"/>
<evidence type="ECO:0000256" key="8">
    <source>
        <dbReference type="SAM" id="Phobius"/>
    </source>
</evidence>
<dbReference type="EMBL" id="CP073767">
    <property type="protein sequence ID" value="UWZ53195.1"/>
    <property type="molecule type" value="Genomic_DNA"/>
</dbReference>
<dbReference type="Gene3D" id="3.10.20.310">
    <property type="entry name" value="membrane protein fhac"/>
    <property type="match status" value="1"/>
</dbReference>
<name>A0A9Q9IF85_9ACTN</name>
<keyword evidence="7" id="KW-0131">Cell cycle</keyword>
<dbReference type="PANTHER" id="PTHR37820">
    <property type="entry name" value="CELL DIVISION PROTEIN DIVIB"/>
    <property type="match status" value="1"/>
</dbReference>
<keyword evidence="3" id="KW-0132">Cell division</keyword>
<feature type="transmembrane region" description="Helical" evidence="8">
    <location>
        <begin position="37"/>
        <end position="59"/>
    </location>
</feature>
<keyword evidence="4 8" id="KW-0812">Transmembrane</keyword>
<keyword evidence="11" id="KW-1185">Reference proteome</keyword>
<feature type="domain" description="POTRA" evidence="9">
    <location>
        <begin position="63"/>
        <end position="131"/>
    </location>
</feature>
<gene>
    <name evidence="10" type="ORF">Daura_42600</name>
</gene>
<evidence type="ECO:0000256" key="1">
    <source>
        <dbReference type="ARBA" id="ARBA00004370"/>
    </source>
</evidence>
<dbReference type="PROSITE" id="PS51779">
    <property type="entry name" value="POTRA"/>
    <property type="match status" value="1"/>
</dbReference>
<proteinExistence type="predicted"/>
<dbReference type="Pfam" id="PF08478">
    <property type="entry name" value="POTRA_1"/>
    <property type="match status" value="1"/>
</dbReference>
<sequence>MTSTRGWRLVLAPRTAPAGSSQRRFARRARQHRLRVLLSWLVGLGVVALLGGVVAVVYATPALGVHGIRVTGVVALTAQEVRDAAGVARGTPLARLDLGVVERRVRQLKPVRTVTASKDYPRTLVLAVRERTAVAVVPRALGFVLLDTDGVAYLPVGSAPPGLPVLRLAAPGPGDPATEAALTVLAALPPWLRDPLVALAAEAPTRIRLELTERRTVVWGDATENEAKIRVLQFTKIAPDKTLDVSAPGVVLER</sequence>
<dbReference type="InterPro" id="IPR013685">
    <property type="entry name" value="POTRA_FtsQ_type"/>
</dbReference>
<dbReference type="Proteomes" id="UP001058003">
    <property type="component" value="Chromosome"/>
</dbReference>
<dbReference type="AlphaFoldDB" id="A0A9Q9IF85"/>
<dbReference type="InterPro" id="IPR050487">
    <property type="entry name" value="FtsQ_DivIB"/>
</dbReference>
<evidence type="ECO:0000256" key="3">
    <source>
        <dbReference type="ARBA" id="ARBA00022618"/>
    </source>
</evidence>
<dbReference type="GO" id="GO:0005886">
    <property type="term" value="C:plasma membrane"/>
    <property type="evidence" value="ECO:0007669"/>
    <property type="project" value="TreeGrafter"/>
</dbReference>
<keyword evidence="5 8" id="KW-1133">Transmembrane helix</keyword>
<keyword evidence="2" id="KW-1003">Cell membrane</keyword>
<dbReference type="PANTHER" id="PTHR37820:SF1">
    <property type="entry name" value="CELL DIVISION PROTEIN FTSQ"/>
    <property type="match status" value="1"/>
</dbReference>
<evidence type="ECO:0000313" key="10">
    <source>
        <dbReference type="EMBL" id="UWZ53195.1"/>
    </source>
</evidence>
<evidence type="ECO:0000256" key="2">
    <source>
        <dbReference type="ARBA" id="ARBA00022475"/>
    </source>
</evidence>
<evidence type="ECO:0000256" key="5">
    <source>
        <dbReference type="ARBA" id="ARBA00022989"/>
    </source>
</evidence>
<evidence type="ECO:0000256" key="4">
    <source>
        <dbReference type="ARBA" id="ARBA00022692"/>
    </source>
</evidence>
<reference evidence="10" key="1">
    <citation type="submission" date="2021-04" db="EMBL/GenBank/DDBJ databases">
        <title>Dactylosporangium aurantiacum NRRL B-8018 full assembly.</title>
        <authorList>
            <person name="Hartkoorn R.C."/>
            <person name="Beaudoing E."/>
            <person name="Hot D."/>
        </authorList>
    </citation>
    <scope>NUCLEOTIDE SEQUENCE</scope>
    <source>
        <strain evidence="10">NRRL B-8018</strain>
    </source>
</reference>
<dbReference type="Pfam" id="PF03799">
    <property type="entry name" value="FtsQ_DivIB_C"/>
    <property type="match status" value="1"/>
</dbReference>
<accession>A0A9Q9IF85</accession>